<dbReference type="InterPro" id="IPR012902">
    <property type="entry name" value="N_methyl_site"/>
</dbReference>
<feature type="transmembrane region" description="Helical" evidence="1">
    <location>
        <begin position="7"/>
        <end position="28"/>
    </location>
</feature>
<keyword evidence="1" id="KW-0812">Transmembrane</keyword>
<evidence type="ECO:0000313" key="3">
    <source>
        <dbReference type="Proteomes" id="UP000509568"/>
    </source>
</evidence>
<dbReference type="KEGG" id="pez:HWQ56_24740"/>
<dbReference type="EMBL" id="CP056030">
    <property type="protein sequence ID" value="QKZ06808.1"/>
    <property type="molecule type" value="Genomic_DNA"/>
</dbReference>
<dbReference type="Pfam" id="PF07963">
    <property type="entry name" value="N_methyl"/>
    <property type="match status" value="1"/>
</dbReference>
<sequence>MQRSTRGFTLIELMIVVAIVGILAAIAYPSYTNYVRKTHRAEITELMSETAQNLERWYSKYGTYAGFPNPSSNAWYTVILGSTATTYTLTATPIAGTLMATDTCGAFTLDNTGLRSSSGTTATATCWGR</sequence>
<protein>
    <submittedName>
        <fullName evidence="2">Type IV pilin protein</fullName>
    </submittedName>
</protein>
<dbReference type="NCBIfam" id="TIGR02532">
    <property type="entry name" value="IV_pilin_GFxxxE"/>
    <property type="match status" value="1"/>
</dbReference>
<keyword evidence="3" id="KW-1185">Reference proteome</keyword>
<proteinExistence type="predicted"/>
<dbReference type="InterPro" id="IPR031982">
    <property type="entry name" value="PilE-like"/>
</dbReference>
<organism evidence="2 3">
    <name type="scientific">Pseudomonas eucalypticola</name>
    <dbReference type="NCBI Taxonomy" id="2599595"/>
    <lineage>
        <taxon>Bacteria</taxon>
        <taxon>Pseudomonadati</taxon>
        <taxon>Pseudomonadota</taxon>
        <taxon>Gammaproteobacteria</taxon>
        <taxon>Pseudomonadales</taxon>
        <taxon>Pseudomonadaceae</taxon>
        <taxon>Pseudomonas</taxon>
    </lineage>
</organism>
<dbReference type="Gene3D" id="3.30.700.10">
    <property type="entry name" value="Glycoprotein, Type 4 Pilin"/>
    <property type="match status" value="1"/>
</dbReference>
<accession>A0A7D5HRE6</accession>
<dbReference type="AlphaFoldDB" id="A0A7D5HRE6"/>
<dbReference type="RefSeq" id="WP_158153807.1">
    <property type="nucleotide sequence ID" value="NZ_CP056030.1"/>
</dbReference>
<dbReference type="PROSITE" id="PS00409">
    <property type="entry name" value="PROKAR_NTER_METHYL"/>
    <property type="match status" value="1"/>
</dbReference>
<keyword evidence="1" id="KW-0472">Membrane</keyword>
<dbReference type="Proteomes" id="UP000509568">
    <property type="component" value="Chromosome"/>
</dbReference>
<dbReference type="SUPFAM" id="SSF54523">
    <property type="entry name" value="Pili subunits"/>
    <property type="match status" value="1"/>
</dbReference>
<name>A0A7D5HRE6_9PSED</name>
<dbReference type="PANTHER" id="PTHR30093:SF47">
    <property type="entry name" value="TYPE IV PILUS NON-CORE MINOR PILIN PILE"/>
    <property type="match status" value="1"/>
</dbReference>
<evidence type="ECO:0000256" key="1">
    <source>
        <dbReference type="SAM" id="Phobius"/>
    </source>
</evidence>
<gene>
    <name evidence="2" type="ORF">HWQ56_24740</name>
</gene>
<keyword evidence="1" id="KW-1133">Transmembrane helix</keyword>
<evidence type="ECO:0000313" key="2">
    <source>
        <dbReference type="EMBL" id="QKZ06808.1"/>
    </source>
</evidence>
<reference evidence="2 3" key="1">
    <citation type="submission" date="2020-06" db="EMBL/GenBank/DDBJ databases">
        <title>Pseudomonas eucalypticola sp. nov., an endophyte of Eucalyptus dunnii leaves with biocontrol ability of eucalyptus leaf blight.</title>
        <authorList>
            <person name="Liu Y."/>
            <person name="Song Z."/>
            <person name="Zeng H."/>
            <person name="Lu M."/>
            <person name="Wang X."/>
            <person name="Lian X."/>
            <person name="Zhang Q."/>
        </authorList>
    </citation>
    <scope>NUCLEOTIDE SEQUENCE [LARGE SCALE GENOMIC DNA]</scope>
    <source>
        <strain evidence="2 3">NP-1</strain>
    </source>
</reference>
<dbReference type="PANTHER" id="PTHR30093">
    <property type="entry name" value="GENERAL SECRETION PATHWAY PROTEIN G"/>
    <property type="match status" value="1"/>
</dbReference>
<dbReference type="Pfam" id="PF16732">
    <property type="entry name" value="ComP_DUS"/>
    <property type="match status" value="1"/>
</dbReference>
<dbReference type="InterPro" id="IPR045584">
    <property type="entry name" value="Pilin-like"/>
</dbReference>
<dbReference type="GO" id="GO:0043683">
    <property type="term" value="P:type IV pilus assembly"/>
    <property type="evidence" value="ECO:0007669"/>
    <property type="project" value="InterPro"/>
</dbReference>